<evidence type="ECO:0000256" key="12">
    <source>
        <dbReference type="ARBA" id="ARBA00048138"/>
    </source>
</evidence>
<dbReference type="NCBIfam" id="TIGR01488">
    <property type="entry name" value="HAD-SF-IB"/>
    <property type="match status" value="1"/>
</dbReference>
<dbReference type="SFLD" id="SFLDG01137">
    <property type="entry name" value="C1.6.1:_Phosphoserine_Phosphat"/>
    <property type="match status" value="1"/>
</dbReference>
<evidence type="ECO:0000256" key="5">
    <source>
        <dbReference type="ARBA" id="ARBA00015196"/>
    </source>
</evidence>
<dbReference type="SFLD" id="SFLDS00003">
    <property type="entry name" value="Haloacid_Dehalogenase"/>
    <property type="match status" value="1"/>
</dbReference>
<evidence type="ECO:0000313" key="16">
    <source>
        <dbReference type="Proteomes" id="UP000245461"/>
    </source>
</evidence>
<keyword evidence="8" id="KW-0378">Hydrolase</keyword>
<evidence type="ECO:0000256" key="4">
    <source>
        <dbReference type="ARBA" id="ARBA00012640"/>
    </source>
</evidence>
<evidence type="ECO:0000313" key="15">
    <source>
        <dbReference type="EMBL" id="PWR24301.1"/>
    </source>
</evidence>
<dbReference type="InterPro" id="IPR004469">
    <property type="entry name" value="PSP"/>
</dbReference>
<dbReference type="InterPro" id="IPR023214">
    <property type="entry name" value="HAD_sf"/>
</dbReference>
<proteinExistence type="inferred from homology"/>
<dbReference type="Proteomes" id="UP000245461">
    <property type="component" value="Unassembled WGS sequence"/>
</dbReference>
<dbReference type="AlphaFoldDB" id="A0A317EC48"/>
<dbReference type="NCBIfam" id="TIGR00338">
    <property type="entry name" value="serB"/>
    <property type="match status" value="1"/>
</dbReference>
<sequence length="299" mass="30997">MNHVLTVIGNPVEAPLPDSLGADLALALTQAGAEAGEPVWLSAGEALDLPFDGLSALAAEKIADIALAGLPADRLAQDAAGRAKRLLIADMDSTMITVECIDELADFAGLKAEISAVTERAMRGELDFESALRARVAKLKGLPESVLQTCFEERVRFTEGGRQLIATMAANGAYCALVSGGFTFFTSRVAAHLGFHEHKANVLEIADGALAGTVTEPICGANTKLDSLRGLAARHGVAPEATLAVGDGANDLPMIEAAGLGVAFHAKPKVAAAARARVDHGNLTSLLFFQGYARAQFVG</sequence>
<evidence type="ECO:0000256" key="9">
    <source>
        <dbReference type="ARBA" id="ARBA00022842"/>
    </source>
</evidence>
<dbReference type="SUPFAM" id="SSF56784">
    <property type="entry name" value="HAD-like"/>
    <property type="match status" value="1"/>
</dbReference>
<dbReference type="PANTHER" id="PTHR43344">
    <property type="entry name" value="PHOSPHOSERINE PHOSPHATASE"/>
    <property type="match status" value="1"/>
</dbReference>
<dbReference type="CDD" id="cd07500">
    <property type="entry name" value="HAD_PSP"/>
    <property type="match status" value="1"/>
</dbReference>
<dbReference type="Gene3D" id="3.40.50.1000">
    <property type="entry name" value="HAD superfamily/HAD-like"/>
    <property type="match status" value="1"/>
</dbReference>
<feature type="active site" description="Nucleophile" evidence="14">
    <location>
        <position position="90"/>
    </location>
</feature>
<name>A0A317EC48_9PROT</name>
<protein>
    <recommendedName>
        <fullName evidence="5">Phosphoserine phosphatase</fullName>
        <ecNumber evidence="4">3.1.3.3</ecNumber>
    </recommendedName>
    <alternativeName>
        <fullName evidence="11">O-phosphoserine phosphohydrolase</fullName>
    </alternativeName>
</protein>
<evidence type="ECO:0000256" key="7">
    <source>
        <dbReference type="ARBA" id="ARBA00022723"/>
    </source>
</evidence>
<dbReference type="GO" id="GO:0005737">
    <property type="term" value="C:cytoplasm"/>
    <property type="evidence" value="ECO:0007669"/>
    <property type="project" value="TreeGrafter"/>
</dbReference>
<keyword evidence="10" id="KW-0718">Serine biosynthesis</keyword>
<dbReference type="Pfam" id="PF12710">
    <property type="entry name" value="HAD"/>
    <property type="match status" value="1"/>
</dbReference>
<dbReference type="PANTHER" id="PTHR43344:SF2">
    <property type="entry name" value="PHOSPHOSERINE PHOSPHATASE"/>
    <property type="match status" value="1"/>
</dbReference>
<evidence type="ECO:0000256" key="13">
    <source>
        <dbReference type="ARBA" id="ARBA00048523"/>
    </source>
</evidence>
<keyword evidence="16" id="KW-1185">Reference proteome</keyword>
<comment type="cofactor">
    <cofactor evidence="1">
        <name>Mg(2+)</name>
        <dbReference type="ChEBI" id="CHEBI:18420"/>
    </cofactor>
</comment>
<dbReference type="UniPathway" id="UPA00135">
    <property type="reaction ID" value="UER00198"/>
</dbReference>
<evidence type="ECO:0000256" key="11">
    <source>
        <dbReference type="ARBA" id="ARBA00031693"/>
    </source>
</evidence>
<comment type="catalytic activity">
    <reaction evidence="13">
        <text>O-phospho-D-serine + H2O = D-serine + phosphate</text>
        <dbReference type="Rhea" id="RHEA:24873"/>
        <dbReference type="ChEBI" id="CHEBI:15377"/>
        <dbReference type="ChEBI" id="CHEBI:35247"/>
        <dbReference type="ChEBI" id="CHEBI:43474"/>
        <dbReference type="ChEBI" id="CHEBI:58680"/>
        <dbReference type="EC" id="3.1.3.3"/>
    </reaction>
</comment>
<comment type="caution">
    <text evidence="15">The sequence shown here is derived from an EMBL/GenBank/DDBJ whole genome shotgun (WGS) entry which is preliminary data.</text>
</comment>
<evidence type="ECO:0000256" key="14">
    <source>
        <dbReference type="PIRSR" id="PIRSR604469-1"/>
    </source>
</evidence>
<reference evidence="15 16" key="1">
    <citation type="submission" date="2018-05" db="EMBL/GenBank/DDBJ databases">
        <title>Zavarzinia sp. HR-AS.</title>
        <authorList>
            <person name="Lee Y."/>
            <person name="Jeon C.O."/>
        </authorList>
    </citation>
    <scope>NUCLEOTIDE SEQUENCE [LARGE SCALE GENOMIC DNA]</scope>
    <source>
        <strain evidence="15 16">HR-AS</strain>
    </source>
</reference>
<evidence type="ECO:0000256" key="1">
    <source>
        <dbReference type="ARBA" id="ARBA00001946"/>
    </source>
</evidence>
<dbReference type="EC" id="3.1.3.3" evidence="4"/>
<evidence type="ECO:0000256" key="2">
    <source>
        <dbReference type="ARBA" id="ARBA00005135"/>
    </source>
</evidence>
<dbReference type="GO" id="GO:0006564">
    <property type="term" value="P:L-serine biosynthetic process"/>
    <property type="evidence" value="ECO:0007669"/>
    <property type="project" value="UniProtKB-KW"/>
</dbReference>
<evidence type="ECO:0000256" key="8">
    <source>
        <dbReference type="ARBA" id="ARBA00022801"/>
    </source>
</evidence>
<dbReference type="GO" id="GO:0000287">
    <property type="term" value="F:magnesium ion binding"/>
    <property type="evidence" value="ECO:0007669"/>
    <property type="project" value="TreeGrafter"/>
</dbReference>
<keyword evidence="9" id="KW-0460">Magnesium</keyword>
<dbReference type="SFLD" id="SFLDF00029">
    <property type="entry name" value="phosphoserine_phosphatase"/>
    <property type="match status" value="1"/>
</dbReference>
<evidence type="ECO:0000256" key="10">
    <source>
        <dbReference type="ARBA" id="ARBA00023299"/>
    </source>
</evidence>
<keyword evidence="7" id="KW-0479">Metal-binding</keyword>
<comment type="similarity">
    <text evidence="3">Belongs to the HAD-like hydrolase superfamily. SerB family.</text>
</comment>
<dbReference type="EMBL" id="QGLE01000004">
    <property type="protein sequence ID" value="PWR24301.1"/>
    <property type="molecule type" value="Genomic_DNA"/>
</dbReference>
<gene>
    <name evidence="15" type="primary">serB</name>
    <name evidence="15" type="ORF">DKG74_09305</name>
</gene>
<evidence type="ECO:0000256" key="6">
    <source>
        <dbReference type="ARBA" id="ARBA00022605"/>
    </source>
</evidence>
<dbReference type="SFLD" id="SFLDG01136">
    <property type="entry name" value="C1.6:_Phosphoserine_Phosphatas"/>
    <property type="match status" value="1"/>
</dbReference>
<keyword evidence="6" id="KW-0028">Amino-acid biosynthesis</keyword>
<organism evidence="15 16">
    <name type="scientific">Zavarzinia aquatilis</name>
    <dbReference type="NCBI Taxonomy" id="2211142"/>
    <lineage>
        <taxon>Bacteria</taxon>
        <taxon>Pseudomonadati</taxon>
        <taxon>Pseudomonadota</taxon>
        <taxon>Alphaproteobacteria</taxon>
        <taxon>Rhodospirillales</taxon>
        <taxon>Zavarziniaceae</taxon>
        <taxon>Zavarzinia</taxon>
    </lineage>
</organism>
<dbReference type="OrthoDB" id="9792539at2"/>
<accession>A0A317EC48</accession>
<comment type="pathway">
    <text evidence="2">Amino-acid biosynthesis; L-serine biosynthesis; L-serine from 3-phospho-D-glycerate: step 3/3.</text>
</comment>
<feature type="active site" description="Proton donor" evidence="14">
    <location>
        <position position="92"/>
    </location>
</feature>
<evidence type="ECO:0000256" key="3">
    <source>
        <dbReference type="ARBA" id="ARBA00009184"/>
    </source>
</evidence>
<dbReference type="GO" id="GO:0036424">
    <property type="term" value="F:L-phosphoserine phosphatase activity"/>
    <property type="evidence" value="ECO:0007669"/>
    <property type="project" value="InterPro"/>
</dbReference>
<comment type="catalytic activity">
    <reaction evidence="12">
        <text>O-phospho-L-serine + H2O = L-serine + phosphate</text>
        <dbReference type="Rhea" id="RHEA:21208"/>
        <dbReference type="ChEBI" id="CHEBI:15377"/>
        <dbReference type="ChEBI" id="CHEBI:33384"/>
        <dbReference type="ChEBI" id="CHEBI:43474"/>
        <dbReference type="ChEBI" id="CHEBI:57524"/>
        <dbReference type="EC" id="3.1.3.3"/>
    </reaction>
</comment>
<dbReference type="InterPro" id="IPR036412">
    <property type="entry name" value="HAD-like_sf"/>
</dbReference>
<dbReference type="InterPro" id="IPR050582">
    <property type="entry name" value="HAD-like_SerB"/>
</dbReference>